<dbReference type="Proteomes" id="UP000824890">
    <property type="component" value="Unassembled WGS sequence"/>
</dbReference>
<comment type="caution">
    <text evidence="2">The sequence shown here is derived from an EMBL/GenBank/DDBJ whole genome shotgun (WGS) entry which is preliminary data.</text>
</comment>
<organism evidence="2 3">
    <name type="scientific">Brassica napus</name>
    <name type="common">Rape</name>
    <dbReference type="NCBI Taxonomy" id="3708"/>
    <lineage>
        <taxon>Eukaryota</taxon>
        <taxon>Viridiplantae</taxon>
        <taxon>Streptophyta</taxon>
        <taxon>Embryophyta</taxon>
        <taxon>Tracheophyta</taxon>
        <taxon>Spermatophyta</taxon>
        <taxon>Magnoliopsida</taxon>
        <taxon>eudicotyledons</taxon>
        <taxon>Gunneridae</taxon>
        <taxon>Pentapetalae</taxon>
        <taxon>rosids</taxon>
        <taxon>malvids</taxon>
        <taxon>Brassicales</taxon>
        <taxon>Brassicaceae</taxon>
        <taxon>Brassiceae</taxon>
        <taxon>Brassica</taxon>
    </lineage>
</organism>
<dbReference type="EMBL" id="JAGKQM010001621">
    <property type="protein sequence ID" value="KAH0851596.1"/>
    <property type="molecule type" value="Genomic_DNA"/>
</dbReference>
<name>A0ABQ8C963_BRANA</name>
<protein>
    <recommendedName>
        <fullName evidence="4">DNA-directed RNA polymerase</fullName>
    </recommendedName>
</protein>
<reference evidence="2 3" key="1">
    <citation type="submission" date="2021-05" db="EMBL/GenBank/DDBJ databases">
        <title>Genome Assembly of Synthetic Allotetraploid Brassica napus Reveals Homoeologous Exchanges between Subgenomes.</title>
        <authorList>
            <person name="Davis J.T."/>
        </authorList>
    </citation>
    <scope>NUCLEOTIDE SEQUENCE [LARGE SCALE GENOMIC DNA]</scope>
    <source>
        <strain evidence="3">cv. Da-Ae</strain>
        <tissue evidence="2">Seedling</tissue>
    </source>
</reference>
<evidence type="ECO:0000313" key="3">
    <source>
        <dbReference type="Proteomes" id="UP000824890"/>
    </source>
</evidence>
<evidence type="ECO:0000313" key="2">
    <source>
        <dbReference type="EMBL" id="KAH0913560.1"/>
    </source>
</evidence>
<evidence type="ECO:0008006" key="4">
    <source>
        <dbReference type="Google" id="ProtNLM"/>
    </source>
</evidence>
<accession>A0ABQ8C963</accession>
<keyword evidence="3" id="KW-1185">Reference proteome</keyword>
<sequence>MAYFRLNTAENEAGDDLFICKRCGLVGGCVIHSSLEQRLLQPTRCRSDILQSFWRIVVRRWERGAVGLGKKEVYERIVYNRVLGKSSTIQFKEALISVAFLALSPAVSPELPLRSVEIEDPFGFTDAEETTVFSLILQSVEIEDPFGFTYAEETAVLSLILRSVEIKDLPELMEILLGKTVLEKIYRDGRDGGRKAREDRRKRWKSKGE</sequence>
<dbReference type="EMBL" id="JAGKQM010000009">
    <property type="protein sequence ID" value="KAH0913560.1"/>
    <property type="molecule type" value="Genomic_DNA"/>
</dbReference>
<gene>
    <name evidence="2" type="ORF">HID58_036881</name>
    <name evidence="1" type="ORF">HID58_091016</name>
</gene>
<evidence type="ECO:0000313" key="1">
    <source>
        <dbReference type="EMBL" id="KAH0851596.1"/>
    </source>
</evidence>
<proteinExistence type="predicted"/>